<gene>
    <name evidence="1" type="ORF">D6U17_08100</name>
</gene>
<name>A0AB37RHA4_LACPE</name>
<dbReference type="GO" id="GO:0016747">
    <property type="term" value="F:acyltransferase activity, transferring groups other than amino-acyl groups"/>
    <property type="evidence" value="ECO:0007669"/>
    <property type="project" value="TreeGrafter"/>
</dbReference>
<dbReference type="EMBL" id="RDCL01000052">
    <property type="protein sequence ID" value="RMW54856.1"/>
    <property type="molecule type" value="Genomic_DNA"/>
</dbReference>
<evidence type="ECO:0000313" key="2">
    <source>
        <dbReference type="Proteomes" id="UP000281061"/>
    </source>
</evidence>
<evidence type="ECO:0008006" key="3">
    <source>
        <dbReference type="Google" id="ProtNLM"/>
    </source>
</evidence>
<dbReference type="PANTHER" id="PTHR48098:SF1">
    <property type="entry name" value="DIACYLGLYCEROL ACYLTRANSFERASE_MYCOLYLTRANSFERASE AG85A"/>
    <property type="match status" value="1"/>
</dbReference>
<dbReference type="Proteomes" id="UP000281061">
    <property type="component" value="Unassembled WGS sequence"/>
</dbReference>
<dbReference type="InterPro" id="IPR050583">
    <property type="entry name" value="Mycobacterial_A85_antigen"/>
</dbReference>
<sequence>MRIRLFQVIVVLIILIGGGVCFMRYTQQAQFEKQSIDKGNTSSQSEKRMVVPPKRYLQQASRDQRGSVKKVTYQTTEQHVQYSKQALVYLPADYRQDRQKPYDVLYLMHGWNMSASDFLGETGTNQMTRWKLMLDHAIAEKRIKPLIVVAPTYYQDRTKITSDWDDDLPLNRRFATQELTNDLMPVIASQFHTYATGTQPSQLQQARDHQAFAGFSMGSATTWFVFQYDLKFFRYFMPMSGPNASDAAVMAKSVKSAGLNQDDFFIAASVGGADSTKYAMKPAIKSLWRQSVFTKDNLWYREDQHGGHDEQSFTNQSYNALPLLFKQ</sequence>
<protein>
    <recommendedName>
        <fullName evidence="3">Esterase</fullName>
    </recommendedName>
</protein>
<proteinExistence type="predicted"/>
<dbReference type="InterPro" id="IPR029058">
    <property type="entry name" value="AB_hydrolase_fold"/>
</dbReference>
<dbReference type="PANTHER" id="PTHR48098">
    <property type="entry name" value="ENTEROCHELIN ESTERASE-RELATED"/>
    <property type="match status" value="1"/>
</dbReference>
<evidence type="ECO:0000313" key="1">
    <source>
        <dbReference type="EMBL" id="RMW54856.1"/>
    </source>
</evidence>
<comment type="caution">
    <text evidence="1">The sequence shown here is derived from an EMBL/GenBank/DDBJ whole genome shotgun (WGS) entry which is preliminary data.</text>
</comment>
<organism evidence="1 2">
    <name type="scientific">Lactiplantibacillus pentosus</name>
    <name type="common">Lactobacillus pentosus</name>
    <dbReference type="NCBI Taxonomy" id="1589"/>
    <lineage>
        <taxon>Bacteria</taxon>
        <taxon>Bacillati</taxon>
        <taxon>Bacillota</taxon>
        <taxon>Bacilli</taxon>
        <taxon>Lactobacillales</taxon>
        <taxon>Lactobacillaceae</taxon>
        <taxon>Lactiplantibacillus</taxon>
    </lineage>
</organism>
<reference evidence="1 2" key="1">
    <citation type="submission" date="2018-10" db="EMBL/GenBank/DDBJ databases">
        <title>Genome sequences of five Lactobacillus pentosus strains isolated from brines of traditionally fermented spanish-style green table olives and differences between them.</title>
        <authorList>
            <person name="Jimenez Diaz R."/>
        </authorList>
    </citation>
    <scope>NUCLEOTIDE SEQUENCE [LARGE SCALE GENOMIC DNA]</scope>
    <source>
        <strain evidence="1 2">IG8</strain>
    </source>
</reference>
<dbReference type="SUPFAM" id="SSF53474">
    <property type="entry name" value="alpha/beta-Hydrolases"/>
    <property type="match status" value="1"/>
</dbReference>
<dbReference type="Pfam" id="PF00756">
    <property type="entry name" value="Esterase"/>
    <property type="match status" value="1"/>
</dbReference>
<dbReference type="Gene3D" id="3.40.50.1820">
    <property type="entry name" value="alpha/beta hydrolase"/>
    <property type="match status" value="1"/>
</dbReference>
<accession>A0AB37RHA4</accession>
<dbReference type="InterPro" id="IPR000801">
    <property type="entry name" value="Esterase-like"/>
</dbReference>
<dbReference type="AlphaFoldDB" id="A0AB37RHA4"/>